<dbReference type="Pfam" id="PF14549">
    <property type="entry name" value="P22_Cro"/>
    <property type="match status" value="1"/>
</dbReference>
<gene>
    <name evidence="1" type="ORF">BFG52_07720</name>
</gene>
<dbReference type="GO" id="GO:0003677">
    <property type="term" value="F:DNA binding"/>
    <property type="evidence" value="ECO:0007669"/>
    <property type="project" value="InterPro"/>
</dbReference>
<dbReference type="Proteomes" id="UP000093391">
    <property type="component" value="Chromosome"/>
</dbReference>
<accession>A0A1B2LZ68</accession>
<dbReference type="Gene3D" id="1.10.260.40">
    <property type="entry name" value="lambda repressor-like DNA-binding domains"/>
    <property type="match status" value="1"/>
</dbReference>
<dbReference type="SUPFAM" id="SSF47413">
    <property type="entry name" value="lambda repressor-like DNA-binding domains"/>
    <property type="match status" value="1"/>
</dbReference>
<sequence>MTVEQLMAFYEAKNKSHLANIIGVARSTVTAWEQNGIPPRTQATFEVLTKGKLKADLQTLIA</sequence>
<dbReference type="OrthoDB" id="6712237at2"/>
<evidence type="ECO:0008006" key="3">
    <source>
        <dbReference type="Google" id="ProtNLM"/>
    </source>
</evidence>
<dbReference type="RefSeq" id="WP_067554311.1">
    <property type="nucleotide sequence ID" value="NZ_CP016895.1"/>
</dbReference>
<proteinExistence type="predicted"/>
<reference evidence="1 2" key="1">
    <citation type="submission" date="2016-08" db="EMBL/GenBank/DDBJ databases">
        <authorList>
            <person name="Seilhamer J.J."/>
        </authorList>
    </citation>
    <scope>NUCLEOTIDE SEQUENCE [LARGE SCALE GENOMIC DNA]</scope>
    <source>
        <strain evidence="1 2">BRTC-1</strain>
    </source>
</reference>
<dbReference type="AlphaFoldDB" id="A0A1B2LZ68"/>
<name>A0A1B2LZ68_9GAMM</name>
<dbReference type="EMBL" id="CP016895">
    <property type="protein sequence ID" value="AOA58252.1"/>
    <property type="molecule type" value="Genomic_DNA"/>
</dbReference>
<protein>
    <recommendedName>
        <fullName evidence="3">HTH cro/C1-type domain-containing protein</fullName>
    </recommendedName>
</protein>
<evidence type="ECO:0000313" key="1">
    <source>
        <dbReference type="EMBL" id="AOA58252.1"/>
    </source>
</evidence>
<dbReference type="InterPro" id="IPR010982">
    <property type="entry name" value="Lambda_DNA-bd_dom_sf"/>
</dbReference>
<organism evidence="1 2">
    <name type="scientific">Acinetobacter larvae</name>
    <dbReference type="NCBI Taxonomy" id="1789224"/>
    <lineage>
        <taxon>Bacteria</taxon>
        <taxon>Pseudomonadati</taxon>
        <taxon>Pseudomonadota</taxon>
        <taxon>Gammaproteobacteria</taxon>
        <taxon>Moraxellales</taxon>
        <taxon>Moraxellaceae</taxon>
        <taxon>Acinetobacter</taxon>
    </lineage>
</organism>
<evidence type="ECO:0000313" key="2">
    <source>
        <dbReference type="Proteomes" id="UP000093391"/>
    </source>
</evidence>
<keyword evidence="2" id="KW-1185">Reference proteome</keyword>
<dbReference type="KEGG" id="ala:BFG52_07720"/>
<dbReference type="STRING" id="1789224.BFG52_07720"/>